<sequence length="504" mass="53581">MSWDTAAPAGGGGGWDSAPTTTFNDPGNAGDPFGDAGNNAGDTFGDDGFGGGEAFGDSAGGGGGGASGGGCFNCGEAGHMKGDCPNPAKPRPCFNCNQEGHTSKECTNEAVPREFSGTCRVCEKVGHRATDCPDKPPSICKNCGEEGHEIVGCKNPRKIDRNHIKDVSGEVAWEMMKQAVAERDLDDFKEAVEMYAKACPDVTYVQLEEAFRTQKVAIWLIAIEKELSATYTNMDLQGNLGKKHSISWRWSDKPRAPKEMDIWPATPDENLERLADAGQPIDCKMPKCSNCDALGHTQKSCPEEKMEKDRVSVSCYNCGETGHRVRDCPTPRPDKFACRNCKKSGHSSKECPEPRSAEGVECKKCSEVGHFSRDCPQGGGGGLCHNCGQTGHRKQECTNEKVLICRNCDGVGHMSKECTEPKDWSRVTCSNCQEKGHSKIKCIQPPKEESGDAGFGGDGFGGGDNGFSNNADTFGSGGDNFVSGGDGFTAAPTGDDYNSGGGGW</sequence>
<dbReference type="OrthoDB" id="8026949at2759"/>
<dbReference type="GO" id="GO:0003676">
    <property type="term" value="F:nucleic acid binding"/>
    <property type="evidence" value="ECO:0007669"/>
    <property type="project" value="InterPro"/>
</dbReference>
<feature type="domain" description="CCHC-type" evidence="7">
    <location>
        <begin position="362"/>
        <end position="377"/>
    </location>
</feature>
<dbReference type="SMART" id="SM00343">
    <property type="entry name" value="ZnF_C2HC"/>
    <property type="match status" value="11"/>
</dbReference>
<evidence type="ECO:0000313" key="9">
    <source>
        <dbReference type="Proteomes" id="UP000664132"/>
    </source>
</evidence>
<dbReference type="InterPro" id="IPR036875">
    <property type="entry name" value="Znf_CCHC_sf"/>
</dbReference>
<feature type="domain" description="CCHC-type" evidence="7">
    <location>
        <begin position="384"/>
        <end position="399"/>
    </location>
</feature>
<evidence type="ECO:0000256" key="3">
    <source>
        <dbReference type="ARBA" id="ARBA00022771"/>
    </source>
</evidence>
<feature type="domain" description="CCHC-type" evidence="7">
    <location>
        <begin position="119"/>
        <end position="134"/>
    </location>
</feature>
<evidence type="ECO:0000256" key="4">
    <source>
        <dbReference type="ARBA" id="ARBA00022833"/>
    </source>
</evidence>
<dbReference type="PANTHER" id="PTHR47103">
    <property type="entry name" value="DNA-BINDING PROTEIN"/>
    <property type="match status" value="1"/>
</dbReference>
<feature type="region of interest" description="Disordered" evidence="6">
    <location>
        <begin position="1"/>
        <end position="56"/>
    </location>
</feature>
<evidence type="ECO:0000256" key="5">
    <source>
        <dbReference type="PROSITE-ProRule" id="PRU00047"/>
    </source>
</evidence>
<dbReference type="InterPro" id="IPR025836">
    <property type="entry name" value="Zn_knuckle_CX2CX4HX4C"/>
</dbReference>
<dbReference type="PANTHER" id="PTHR47103:SF8">
    <property type="entry name" value="DNA-BINDING PROTEIN"/>
    <property type="match status" value="1"/>
</dbReference>
<feature type="compositionally biased region" description="Gly residues" evidence="6">
    <location>
        <begin position="453"/>
        <end position="462"/>
    </location>
</feature>
<evidence type="ECO:0000256" key="6">
    <source>
        <dbReference type="SAM" id="MobiDB-lite"/>
    </source>
</evidence>
<proteinExistence type="predicted"/>
<feature type="domain" description="CCHC-type" evidence="7">
    <location>
        <begin position="71"/>
        <end position="86"/>
    </location>
</feature>
<feature type="domain" description="CCHC-type" evidence="7">
    <location>
        <begin position="287"/>
        <end position="303"/>
    </location>
</feature>
<evidence type="ECO:0000256" key="1">
    <source>
        <dbReference type="ARBA" id="ARBA00022723"/>
    </source>
</evidence>
<organism evidence="8 9">
    <name type="scientific">Cadophora malorum</name>
    <dbReference type="NCBI Taxonomy" id="108018"/>
    <lineage>
        <taxon>Eukaryota</taxon>
        <taxon>Fungi</taxon>
        <taxon>Dikarya</taxon>
        <taxon>Ascomycota</taxon>
        <taxon>Pezizomycotina</taxon>
        <taxon>Leotiomycetes</taxon>
        <taxon>Helotiales</taxon>
        <taxon>Ploettnerulaceae</taxon>
        <taxon>Cadophora</taxon>
    </lineage>
</organism>
<dbReference type="Pfam" id="PF00098">
    <property type="entry name" value="zf-CCHC"/>
    <property type="match status" value="8"/>
</dbReference>
<keyword evidence="3 5" id="KW-0863">Zinc-finger</keyword>
<evidence type="ECO:0000259" key="7">
    <source>
        <dbReference type="PROSITE" id="PS50158"/>
    </source>
</evidence>
<keyword evidence="2" id="KW-0677">Repeat</keyword>
<feature type="region of interest" description="Disordered" evidence="6">
    <location>
        <begin position="485"/>
        <end position="504"/>
    </location>
</feature>
<evidence type="ECO:0000313" key="8">
    <source>
        <dbReference type="EMBL" id="KAG4419898.1"/>
    </source>
</evidence>
<keyword evidence="4" id="KW-0862">Zinc</keyword>
<reference evidence="8" key="1">
    <citation type="submission" date="2021-02" db="EMBL/GenBank/DDBJ databases">
        <title>Genome sequence Cadophora malorum strain M34.</title>
        <authorList>
            <person name="Stefanovic E."/>
            <person name="Vu D."/>
            <person name="Scully C."/>
            <person name="Dijksterhuis J."/>
            <person name="Roader J."/>
            <person name="Houbraken J."/>
        </authorList>
    </citation>
    <scope>NUCLEOTIDE SEQUENCE</scope>
    <source>
        <strain evidence="8">M34</strain>
    </source>
</reference>
<feature type="domain" description="CCHC-type" evidence="7">
    <location>
        <begin position="315"/>
        <end position="329"/>
    </location>
</feature>
<evidence type="ECO:0000256" key="2">
    <source>
        <dbReference type="ARBA" id="ARBA00022737"/>
    </source>
</evidence>
<feature type="domain" description="CCHC-type" evidence="7">
    <location>
        <begin position="405"/>
        <end position="420"/>
    </location>
</feature>
<feature type="domain" description="CCHC-type" evidence="7">
    <location>
        <begin position="93"/>
        <end position="108"/>
    </location>
</feature>
<gene>
    <name evidence="8" type="ORF">IFR04_006935</name>
</gene>
<dbReference type="PROSITE" id="PS50158">
    <property type="entry name" value="ZF_CCHC"/>
    <property type="match status" value="9"/>
</dbReference>
<dbReference type="EMBL" id="JAFJYH010000095">
    <property type="protein sequence ID" value="KAG4419898.1"/>
    <property type="molecule type" value="Genomic_DNA"/>
</dbReference>
<dbReference type="GO" id="GO:0008270">
    <property type="term" value="F:zinc ion binding"/>
    <property type="evidence" value="ECO:0007669"/>
    <property type="project" value="UniProtKB-KW"/>
</dbReference>
<name>A0A8H7TJ80_9HELO</name>
<keyword evidence="1" id="KW-0479">Metal-binding</keyword>
<feature type="compositionally biased region" description="Low complexity" evidence="6">
    <location>
        <begin position="34"/>
        <end position="43"/>
    </location>
</feature>
<dbReference type="AlphaFoldDB" id="A0A8H7TJ80"/>
<dbReference type="InterPro" id="IPR001878">
    <property type="entry name" value="Znf_CCHC"/>
</dbReference>
<keyword evidence="9" id="KW-1185">Reference proteome</keyword>
<dbReference type="Proteomes" id="UP000664132">
    <property type="component" value="Unassembled WGS sequence"/>
</dbReference>
<feature type="compositionally biased region" description="Gly residues" evidence="6">
    <location>
        <begin position="47"/>
        <end position="56"/>
    </location>
</feature>
<dbReference type="SUPFAM" id="SSF57756">
    <property type="entry name" value="Retrovirus zinc finger-like domains"/>
    <property type="match status" value="5"/>
</dbReference>
<protein>
    <recommendedName>
        <fullName evidence="7">CCHC-type domain-containing protein</fullName>
    </recommendedName>
</protein>
<comment type="caution">
    <text evidence="8">The sequence shown here is derived from an EMBL/GenBank/DDBJ whole genome shotgun (WGS) entry which is preliminary data.</text>
</comment>
<dbReference type="Gene3D" id="4.10.60.10">
    <property type="entry name" value="Zinc finger, CCHC-type"/>
    <property type="match status" value="6"/>
</dbReference>
<dbReference type="Pfam" id="PF14392">
    <property type="entry name" value="zf-CCHC_4"/>
    <property type="match status" value="1"/>
</dbReference>
<accession>A0A8H7TJ80</accession>
<feature type="region of interest" description="Disordered" evidence="6">
    <location>
        <begin position="443"/>
        <end position="462"/>
    </location>
</feature>
<feature type="domain" description="CCHC-type" evidence="7">
    <location>
        <begin position="338"/>
        <end position="353"/>
    </location>
</feature>